<protein>
    <submittedName>
        <fullName evidence="6">LysR family transcriptional regulator</fullName>
    </submittedName>
</protein>
<dbReference type="GO" id="GO:0003700">
    <property type="term" value="F:DNA-binding transcription factor activity"/>
    <property type="evidence" value="ECO:0007669"/>
    <property type="project" value="InterPro"/>
</dbReference>
<dbReference type="Pfam" id="PF00126">
    <property type="entry name" value="HTH_1"/>
    <property type="match status" value="1"/>
</dbReference>
<sequence>MNIENIEAFVYVNHYGSFNKAAEALFLSQPSVTARIQTLERELECKLFDRQSKQTILTEDGRKFLPYAEQMLQVLQKGKQKLQQRKKAPQQIRIGCTISVSNYIIPEILKQLRARYPEVNYKIVTATTDQLLHKLLNREVDISFVRKVMHPAIRTLAFYEDPISLYVYEGHPFTKTGKASIQDIQRETLVFFECGSLDWMRIHRSFESLEQPPDIAFQVDNVVTAKKLVLQEAGIAFLPDVCVSREVKDQKLFRIHIPEVAGVSMQISIIATKEDCAVSSDFADALTEGFREAVLL</sequence>
<keyword evidence="2" id="KW-0805">Transcription regulation</keyword>
<keyword evidence="4" id="KW-0804">Transcription</keyword>
<dbReference type="GO" id="GO:0000976">
    <property type="term" value="F:transcription cis-regulatory region binding"/>
    <property type="evidence" value="ECO:0007669"/>
    <property type="project" value="TreeGrafter"/>
</dbReference>
<dbReference type="Pfam" id="PF03466">
    <property type="entry name" value="LysR_substrate"/>
    <property type="match status" value="1"/>
</dbReference>
<evidence type="ECO:0000259" key="5">
    <source>
        <dbReference type="PROSITE" id="PS50931"/>
    </source>
</evidence>
<evidence type="ECO:0000313" key="6">
    <source>
        <dbReference type="EMBL" id="ADO56292.1"/>
    </source>
</evidence>
<dbReference type="SUPFAM" id="SSF46785">
    <property type="entry name" value="Winged helix' DNA-binding domain"/>
    <property type="match status" value="1"/>
</dbReference>
<dbReference type="Gene3D" id="1.10.10.10">
    <property type="entry name" value="Winged helix-like DNA-binding domain superfamily/Winged helix DNA-binding domain"/>
    <property type="match status" value="1"/>
</dbReference>
<evidence type="ECO:0000256" key="2">
    <source>
        <dbReference type="ARBA" id="ARBA00023015"/>
    </source>
</evidence>
<dbReference type="PATRIC" id="fig|886882.15.peg.2309"/>
<dbReference type="Gene3D" id="3.40.190.290">
    <property type="match status" value="1"/>
</dbReference>
<accession>E3EHN0</accession>
<dbReference type="HOGENOM" id="CLU_039613_6_1_9"/>
<organism evidence="6 7">
    <name type="scientific">Paenibacillus polymyxa (strain SC2)</name>
    <name type="common">Bacillus polymyxa</name>
    <dbReference type="NCBI Taxonomy" id="886882"/>
    <lineage>
        <taxon>Bacteria</taxon>
        <taxon>Bacillati</taxon>
        <taxon>Bacillota</taxon>
        <taxon>Bacilli</taxon>
        <taxon>Bacillales</taxon>
        <taxon>Paenibacillaceae</taxon>
        <taxon>Paenibacillus</taxon>
    </lineage>
</organism>
<keyword evidence="3" id="KW-0238">DNA-binding</keyword>
<dbReference type="OrthoDB" id="9785745at2"/>
<dbReference type="Proteomes" id="UP000006868">
    <property type="component" value="Chromosome"/>
</dbReference>
<reference evidence="6 7" key="1">
    <citation type="journal article" date="2011" name="J. Bacteriol.">
        <title>Complete genome sequence of Paenibacillus polymyxa SC2, a strain of plant growth-promoting Rhizobacterium with broad-spectrum antimicrobial activity.</title>
        <authorList>
            <person name="Ma M."/>
            <person name="Wang C."/>
            <person name="Ding Y."/>
            <person name="Li L."/>
            <person name="Shen D."/>
            <person name="Jiang X."/>
            <person name="Guan D."/>
            <person name="Cao F."/>
            <person name="Chen H."/>
            <person name="Feng R."/>
            <person name="Wang X."/>
            <person name="Ge Y."/>
            <person name="Yao L."/>
            <person name="Bing X."/>
            <person name="Yang X."/>
            <person name="Li J."/>
            <person name="Du B."/>
        </authorList>
    </citation>
    <scope>NUCLEOTIDE SEQUENCE [LARGE SCALE GENOMIC DNA]</scope>
    <source>
        <strain evidence="6 7">SC2</strain>
    </source>
</reference>
<dbReference type="eggNOG" id="COG0583">
    <property type="taxonomic scope" value="Bacteria"/>
</dbReference>
<dbReference type="SUPFAM" id="SSF53850">
    <property type="entry name" value="Periplasmic binding protein-like II"/>
    <property type="match status" value="1"/>
</dbReference>
<dbReference type="InterPro" id="IPR036390">
    <property type="entry name" value="WH_DNA-bd_sf"/>
</dbReference>
<gene>
    <name evidence="6" type="primary">lysR1</name>
    <name evidence="6" type="ORF">PPSC2_10905</name>
</gene>
<dbReference type="PANTHER" id="PTHR30126:SF40">
    <property type="entry name" value="HTH-TYPE TRANSCRIPTIONAL REGULATOR GLTR"/>
    <property type="match status" value="1"/>
</dbReference>
<dbReference type="InterPro" id="IPR036388">
    <property type="entry name" value="WH-like_DNA-bd_sf"/>
</dbReference>
<dbReference type="PANTHER" id="PTHR30126">
    <property type="entry name" value="HTH-TYPE TRANSCRIPTIONAL REGULATOR"/>
    <property type="match status" value="1"/>
</dbReference>
<dbReference type="EMBL" id="CP002213">
    <property type="protein sequence ID" value="ADO56292.1"/>
    <property type="molecule type" value="Genomic_DNA"/>
</dbReference>
<dbReference type="AlphaFoldDB" id="E3EHN0"/>
<dbReference type="FunFam" id="1.10.10.10:FF:000001">
    <property type="entry name" value="LysR family transcriptional regulator"/>
    <property type="match status" value="1"/>
</dbReference>
<evidence type="ECO:0000256" key="3">
    <source>
        <dbReference type="ARBA" id="ARBA00023125"/>
    </source>
</evidence>
<evidence type="ECO:0000313" key="7">
    <source>
        <dbReference type="Proteomes" id="UP000006868"/>
    </source>
</evidence>
<comment type="similarity">
    <text evidence="1">Belongs to the LysR transcriptional regulatory family.</text>
</comment>
<evidence type="ECO:0000256" key="4">
    <source>
        <dbReference type="ARBA" id="ARBA00023163"/>
    </source>
</evidence>
<dbReference type="PROSITE" id="PS50931">
    <property type="entry name" value="HTH_LYSR"/>
    <property type="match status" value="1"/>
</dbReference>
<dbReference type="RefSeq" id="WP_013370898.1">
    <property type="nucleotide sequence ID" value="NC_014622.2"/>
</dbReference>
<evidence type="ECO:0000256" key="1">
    <source>
        <dbReference type="ARBA" id="ARBA00009437"/>
    </source>
</evidence>
<name>E3EHN0_PAEPS</name>
<dbReference type="InterPro" id="IPR000847">
    <property type="entry name" value="LysR_HTH_N"/>
</dbReference>
<feature type="domain" description="HTH lysR-type" evidence="5">
    <location>
        <begin position="1"/>
        <end position="58"/>
    </location>
</feature>
<dbReference type="PRINTS" id="PR00039">
    <property type="entry name" value="HTHLYSR"/>
</dbReference>
<dbReference type="STRING" id="1406.LK13_23295"/>
<dbReference type="CDD" id="cd05466">
    <property type="entry name" value="PBP2_LTTR_substrate"/>
    <property type="match status" value="1"/>
</dbReference>
<proteinExistence type="inferred from homology"/>
<dbReference type="KEGG" id="ppm:PPSC2_10905"/>
<dbReference type="InterPro" id="IPR005119">
    <property type="entry name" value="LysR_subst-bd"/>
</dbReference>